<accession>A0A949TZU5</accession>
<feature type="domain" description="D-isomer specific 2-hydroxyacid dehydrogenase NAD-binding" evidence="6">
    <location>
        <begin position="113"/>
        <end position="289"/>
    </location>
</feature>
<keyword evidence="8" id="KW-1185">Reference proteome</keyword>
<evidence type="ECO:0000256" key="4">
    <source>
        <dbReference type="RuleBase" id="RU003719"/>
    </source>
</evidence>
<evidence type="ECO:0000313" key="8">
    <source>
        <dbReference type="Proteomes" id="UP000694308"/>
    </source>
</evidence>
<evidence type="ECO:0000259" key="6">
    <source>
        <dbReference type="Pfam" id="PF02826"/>
    </source>
</evidence>
<comment type="similarity">
    <text evidence="1 4">Belongs to the D-isomer specific 2-hydroxyacid dehydrogenase family.</text>
</comment>
<gene>
    <name evidence="7" type="ORF">I6U48_11975</name>
</gene>
<dbReference type="InterPro" id="IPR043322">
    <property type="entry name" value="CtBP"/>
</dbReference>
<evidence type="ECO:0000256" key="3">
    <source>
        <dbReference type="ARBA" id="ARBA00023027"/>
    </source>
</evidence>
<dbReference type="GO" id="GO:0016616">
    <property type="term" value="F:oxidoreductase activity, acting on the CH-OH group of donors, NAD or NADP as acceptor"/>
    <property type="evidence" value="ECO:0007669"/>
    <property type="project" value="InterPro"/>
</dbReference>
<name>A0A949TZU5_9CLOT</name>
<comment type="caution">
    <text evidence="7">The sequence shown here is derived from an EMBL/GenBank/DDBJ whole genome shotgun (WGS) entry which is preliminary data.</text>
</comment>
<proteinExistence type="inferred from homology"/>
<dbReference type="Proteomes" id="UP000694308">
    <property type="component" value="Unassembled WGS sequence"/>
</dbReference>
<keyword evidence="3" id="KW-0520">NAD</keyword>
<dbReference type="InterPro" id="IPR006139">
    <property type="entry name" value="D-isomer_2_OHA_DH_cat_dom"/>
</dbReference>
<dbReference type="PANTHER" id="PTHR43761:SF1">
    <property type="entry name" value="D-ISOMER SPECIFIC 2-HYDROXYACID DEHYDROGENASE CATALYTIC DOMAIN-CONTAINING PROTEIN-RELATED"/>
    <property type="match status" value="1"/>
</dbReference>
<dbReference type="AlphaFoldDB" id="A0A949TZU5"/>
<dbReference type="EMBL" id="JAEEGC010000052">
    <property type="protein sequence ID" value="MBV7273629.1"/>
    <property type="molecule type" value="Genomic_DNA"/>
</dbReference>
<dbReference type="GO" id="GO:0051287">
    <property type="term" value="F:NAD binding"/>
    <property type="evidence" value="ECO:0007669"/>
    <property type="project" value="InterPro"/>
</dbReference>
<dbReference type="RefSeq" id="WP_218320699.1">
    <property type="nucleotide sequence ID" value="NZ_JAEEGC010000052.1"/>
</dbReference>
<evidence type="ECO:0000313" key="7">
    <source>
        <dbReference type="EMBL" id="MBV7273629.1"/>
    </source>
</evidence>
<keyword evidence="2 4" id="KW-0560">Oxidoreductase</keyword>
<reference evidence="7" key="1">
    <citation type="submission" date="2020-12" db="EMBL/GenBank/DDBJ databases">
        <title>Clostridium thailandense sp. nov., a novel acetogenic bacterium isolated from peat land soil in Thailand.</title>
        <authorList>
            <person name="Chaikitkaew S."/>
            <person name="Birkeland N.K."/>
        </authorList>
    </citation>
    <scope>NUCLEOTIDE SEQUENCE</scope>
    <source>
        <strain evidence="7">PL3</strain>
    </source>
</reference>
<feature type="domain" description="D-isomer specific 2-hydroxyacid dehydrogenase catalytic" evidence="5">
    <location>
        <begin position="31"/>
        <end position="320"/>
    </location>
</feature>
<dbReference type="InterPro" id="IPR050418">
    <property type="entry name" value="D-iso_2-hydroxyacid_DH_PdxB"/>
</dbReference>
<dbReference type="Pfam" id="PF02826">
    <property type="entry name" value="2-Hacid_dh_C"/>
    <property type="match status" value="1"/>
</dbReference>
<organism evidence="7 8">
    <name type="scientific">Clostridium thailandense</name>
    <dbReference type="NCBI Taxonomy" id="2794346"/>
    <lineage>
        <taxon>Bacteria</taxon>
        <taxon>Bacillati</taxon>
        <taxon>Bacillota</taxon>
        <taxon>Clostridia</taxon>
        <taxon>Eubacteriales</taxon>
        <taxon>Clostridiaceae</taxon>
        <taxon>Clostridium</taxon>
    </lineage>
</organism>
<dbReference type="CDD" id="cd05299">
    <property type="entry name" value="CtBP_dh"/>
    <property type="match status" value="1"/>
</dbReference>
<evidence type="ECO:0000256" key="2">
    <source>
        <dbReference type="ARBA" id="ARBA00023002"/>
    </source>
</evidence>
<dbReference type="GO" id="GO:0003714">
    <property type="term" value="F:transcription corepressor activity"/>
    <property type="evidence" value="ECO:0007669"/>
    <property type="project" value="InterPro"/>
</dbReference>
<evidence type="ECO:0000256" key="1">
    <source>
        <dbReference type="ARBA" id="ARBA00005854"/>
    </source>
</evidence>
<dbReference type="InterPro" id="IPR006140">
    <property type="entry name" value="D-isomer_DH_NAD-bd"/>
</dbReference>
<evidence type="ECO:0000259" key="5">
    <source>
        <dbReference type="Pfam" id="PF00389"/>
    </source>
</evidence>
<dbReference type="PANTHER" id="PTHR43761">
    <property type="entry name" value="D-ISOMER SPECIFIC 2-HYDROXYACID DEHYDROGENASE FAMILY PROTEIN (AFU_ORTHOLOGUE AFUA_1G13630)"/>
    <property type="match status" value="1"/>
</dbReference>
<protein>
    <submittedName>
        <fullName evidence="7">C-terminal binding protein</fullName>
    </submittedName>
</protein>
<dbReference type="InterPro" id="IPR029753">
    <property type="entry name" value="D-isomer_DH_CS"/>
</dbReference>
<dbReference type="Pfam" id="PF00389">
    <property type="entry name" value="2-Hacid_dh"/>
    <property type="match status" value="1"/>
</dbReference>
<sequence>MKPLIWIIDEEWSDYVIEEEILKNSFPNCIIKHSGDDYEKDLEDFGKDADAILCQVYIDMSKKTIEKLNKCKIIAIYGGGYDRVDVEAAKEKGIKVTSVPGYCVEDISDYVIAAIFFLNKNLYFYIENSNKGLWGYQASKKIGKRINSSTLFIIGFGRIGRSIAEKAKAIKMNVMVYDPYVKEEVLKEYDVKQVDLETGLGNADYISINTIYCDETKALISKKEFKIMKNTAYIINASRGKVINERDMVEAVKNRTIAGAVLDVIENEPPCGNEEIFNCENIFVTPHVSYLSIESLEELKKRASGNVVKILNGEETSDIVQI</sequence>
<dbReference type="PROSITE" id="PS00671">
    <property type="entry name" value="D_2_HYDROXYACID_DH_3"/>
    <property type="match status" value="1"/>
</dbReference>